<evidence type="ECO:0000256" key="9">
    <source>
        <dbReference type="RuleBase" id="RU363037"/>
    </source>
</evidence>
<dbReference type="InterPro" id="IPR001412">
    <property type="entry name" value="aa-tRNA-synth_I_CS"/>
</dbReference>
<protein>
    <recommendedName>
        <fullName evidence="2">glutamine--tRNA ligase</fullName>
        <ecNumber evidence="2">6.1.1.18</ecNumber>
    </recommendedName>
</protein>
<dbReference type="Gene3D" id="1.10.10.2420">
    <property type="match status" value="1"/>
</dbReference>
<dbReference type="NCBIfam" id="TIGR00440">
    <property type="entry name" value="glnS"/>
    <property type="match status" value="1"/>
</dbReference>
<dbReference type="GO" id="GO:0004819">
    <property type="term" value="F:glutamine-tRNA ligase activity"/>
    <property type="evidence" value="ECO:0007669"/>
    <property type="project" value="UniProtKB-EC"/>
</dbReference>
<reference evidence="13" key="1">
    <citation type="submission" date="2022-10" db="EMBL/GenBank/DDBJ databases">
        <title>Novel sulphate-reducing endosymbionts in the free-living metamonad Anaeramoeba.</title>
        <authorList>
            <person name="Jerlstrom-Hultqvist J."/>
            <person name="Cepicka I."/>
            <person name="Gallot-Lavallee L."/>
            <person name="Salas-Leiva D."/>
            <person name="Curtis B.A."/>
            <person name="Zahonova K."/>
            <person name="Pipaliya S."/>
            <person name="Dacks J."/>
            <person name="Roger A.J."/>
        </authorList>
    </citation>
    <scope>NUCLEOTIDE SEQUENCE</scope>
    <source>
        <strain evidence="13">BMAN</strain>
    </source>
</reference>
<dbReference type="InterPro" id="IPR020058">
    <property type="entry name" value="Glu/Gln-tRNA-synth_Ib_cat-dom"/>
</dbReference>
<dbReference type="FunFam" id="1.10.1160.10:FF:000001">
    <property type="entry name" value="Glutamine--tRNA ligase"/>
    <property type="match status" value="1"/>
</dbReference>
<sequence>MEETKKKFISIGLDIKEVEKILKNSGLTETLLSVLNSANIKEGCEKSIGLMLYKVATFKFPKIPQVEERRTFVASYIGNGKIKTSPQLNEALNYLKKLGTGELKNEVFEEICGVGITITDEDVEKTIKEIISNIKPENLTLKSILAETRTKLKWAEPKLIKEEVDKQLLELQKLKDFELSSSNKNLKKRDRFLRPEENTTNDPKILEKHLKETGGKVVTRFPPEPNGYLHIGHAKAMTLDFGYAEKNDGICYLRFDDTNPTAEKQEYIDGIIENIKWFGFKTHQITYSSDYFDRLYEFAIQLIKDDLAYVCHQTPKEMSQGRESMIDSPWRNRPIEESLAEFEKMKKGLYKEGEAVLRLKMNMKSENPCLRDLVAYRVKFMTHPRTGDKWCIYPSYDFTHCIVDSLENITHSLCTLEFQIRQESYFWLLDALRIYKPVVWEFGRLNLSHTIMSKRKLQQLIRENYVTGWSDPRMPTINGLRRRGYTATAIKQFCEIIGVSRKDESLIPIEKLESVLIKELDKTCPRAFAILDPLKITLTNFEKFIEFEAPNHPKNPSFGKRKISLTKVIYIEKSDFRMNDSEDFYGLSLNKEVGLKYGINITCTKAITDKDGKVIELEAEGDFKKERKPKGYIHWISPDQNEKLFTGEVHVYDHLLICEDPSTVDDWLAQINPNSLTCY</sequence>
<dbReference type="Pfam" id="PF00749">
    <property type="entry name" value="tRNA-synt_1c"/>
    <property type="match status" value="1"/>
</dbReference>
<dbReference type="GO" id="GO:0006425">
    <property type="term" value="P:glutaminyl-tRNA aminoacylation"/>
    <property type="evidence" value="ECO:0007669"/>
    <property type="project" value="InterPro"/>
</dbReference>
<dbReference type="InterPro" id="IPR042559">
    <property type="entry name" value="Gln-tRNA-synth_Ib_RNA-bd_N_2"/>
</dbReference>
<dbReference type="InterPro" id="IPR020056">
    <property type="entry name" value="Rbsml_bL25/Gln-tRNA_synth_N"/>
</dbReference>
<dbReference type="PROSITE" id="PS00178">
    <property type="entry name" value="AA_TRNA_LIGASE_I"/>
    <property type="match status" value="1"/>
</dbReference>
<comment type="catalytic activity">
    <reaction evidence="8">
        <text>tRNA(Gln) + L-glutamine + ATP = L-glutaminyl-tRNA(Gln) + AMP + diphosphate</text>
        <dbReference type="Rhea" id="RHEA:20121"/>
        <dbReference type="Rhea" id="RHEA-COMP:9662"/>
        <dbReference type="Rhea" id="RHEA-COMP:9681"/>
        <dbReference type="ChEBI" id="CHEBI:30616"/>
        <dbReference type="ChEBI" id="CHEBI:33019"/>
        <dbReference type="ChEBI" id="CHEBI:58359"/>
        <dbReference type="ChEBI" id="CHEBI:78442"/>
        <dbReference type="ChEBI" id="CHEBI:78521"/>
        <dbReference type="ChEBI" id="CHEBI:456215"/>
        <dbReference type="EC" id="6.1.1.18"/>
    </reaction>
</comment>
<proteinExistence type="inferred from homology"/>
<dbReference type="FunFam" id="1.10.8.1290:FF:000002">
    <property type="entry name" value="Glutamine--tRNA ligase cytoplasmic"/>
    <property type="match status" value="1"/>
</dbReference>
<dbReference type="Pfam" id="PF04558">
    <property type="entry name" value="tRNA_synt_1c_R1"/>
    <property type="match status" value="1"/>
</dbReference>
<evidence type="ECO:0000256" key="3">
    <source>
        <dbReference type="ARBA" id="ARBA00022598"/>
    </source>
</evidence>
<evidence type="ECO:0000256" key="4">
    <source>
        <dbReference type="ARBA" id="ARBA00022741"/>
    </source>
</evidence>
<dbReference type="Gene3D" id="2.40.240.10">
    <property type="entry name" value="Ribosomal Protein L25, Chain P"/>
    <property type="match status" value="1"/>
</dbReference>
<evidence type="ECO:0000256" key="6">
    <source>
        <dbReference type="ARBA" id="ARBA00022917"/>
    </source>
</evidence>
<feature type="domain" description="Glutaminyl-tRNA synthetase class Ib non-specific RNA-binding" evidence="12">
    <location>
        <begin position="2"/>
        <end position="157"/>
    </location>
</feature>
<evidence type="ECO:0000313" key="14">
    <source>
        <dbReference type="Proteomes" id="UP001149090"/>
    </source>
</evidence>
<gene>
    <name evidence="13" type="ORF">M0811_06022</name>
</gene>
<dbReference type="Gene3D" id="3.40.50.620">
    <property type="entry name" value="HUPs"/>
    <property type="match status" value="1"/>
</dbReference>
<dbReference type="EMBL" id="JAPDFW010000058">
    <property type="protein sequence ID" value="KAJ5077499.1"/>
    <property type="molecule type" value="Genomic_DNA"/>
</dbReference>
<dbReference type="GO" id="GO:0005524">
    <property type="term" value="F:ATP binding"/>
    <property type="evidence" value="ECO:0007669"/>
    <property type="project" value="UniProtKB-KW"/>
</dbReference>
<comment type="similarity">
    <text evidence="1 9">Belongs to the class-I aminoacyl-tRNA synthetase family.</text>
</comment>
<dbReference type="PANTHER" id="PTHR43097:SF4">
    <property type="entry name" value="GLUTAMINE--TRNA LIGASE"/>
    <property type="match status" value="1"/>
</dbReference>
<evidence type="ECO:0000259" key="12">
    <source>
        <dbReference type="Pfam" id="PF04558"/>
    </source>
</evidence>
<feature type="domain" description="Glutamyl/glutaminyl-tRNA synthetase class Ib anti-codon binding" evidence="11">
    <location>
        <begin position="524"/>
        <end position="620"/>
    </location>
</feature>
<dbReference type="FunFam" id="3.90.800.10:FF:000001">
    <property type="entry name" value="Glutamine--tRNA ligase"/>
    <property type="match status" value="1"/>
</dbReference>
<evidence type="ECO:0000256" key="1">
    <source>
        <dbReference type="ARBA" id="ARBA00005594"/>
    </source>
</evidence>
<evidence type="ECO:0000256" key="8">
    <source>
        <dbReference type="ARBA" id="ARBA00048270"/>
    </source>
</evidence>
<dbReference type="InterPro" id="IPR004514">
    <property type="entry name" value="Gln-tRNA-synth"/>
</dbReference>
<dbReference type="AlphaFoldDB" id="A0A9Q0REV7"/>
<dbReference type="FunFam" id="3.40.50.620:FF:000037">
    <property type="entry name" value="Glutamine--tRNA ligase cytoplasmic"/>
    <property type="match status" value="1"/>
</dbReference>
<dbReference type="InterPro" id="IPR014729">
    <property type="entry name" value="Rossmann-like_a/b/a_fold"/>
</dbReference>
<feature type="domain" description="Glutamyl/glutaminyl-tRNA synthetase class Ib catalytic" evidence="10">
    <location>
        <begin position="216"/>
        <end position="521"/>
    </location>
</feature>
<dbReference type="InterPro" id="IPR042558">
    <property type="entry name" value="Gln-tRNA-synth_Ib_RNA-bd_N_1"/>
</dbReference>
<dbReference type="GO" id="GO:0005829">
    <property type="term" value="C:cytosol"/>
    <property type="evidence" value="ECO:0007669"/>
    <property type="project" value="TreeGrafter"/>
</dbReference>
<dbReference type="FunFam" id="2.40.240.10:FF:000007">
    <property type="entry name" value="Glutamine--tRNA ligase"/>
    <property type="match status" value="1"/>
</dbReference>
<keyword evidence="7 9" id="KW-0030">Aminoacyl-tRNA synthetase</keyword>
<dbReference type="InterPro" id="IPR011035">
    <property type="entry name" value="Ribosomal_bL25/Gln-tRNA_synth"/>
</dbReference>
<keyword evidence="5 9" id="KW-0067">ATP-binding</keyword>
<dbReference type="OMA" id="LTHIHWV"/>
<dbReference type="CDD" id="cd00807">
    <property type="entry name" value="GlnRS_core"/>
    <property type="match status" value="1"/>
</dbReference>
<evidence type="ECO:0000256" key="2">
    <source>
        <dbReference type="ARBA" id="ARBA00012836"/>
    </source>
</evidence>
<evidence type="ECO:0000313" key="13">
    <source>
        <dbReference type="EMBL" id="KAJ5077499.1"/>
    </source>
</evidence>
<keyword evidence="4 9" id="KW-0547">Nucleotide-binding</keyword>
<dbReference type="SUPFAM" id="SSF52374">
    <property type="entry name" value="Nucleotidylyl transferase"/>
    <property type="match status" value="1"/>
</dbReference>
<dbReference type="Pfam" id="PF03950">
    <property type="entry name" value="tRNA-synt_1c_C"/>
    <property type="match status" value="1"/>
</dbReference>
<dbReference type="InterPro" id="IPR007639">
    <property type="entry name" value="Gln-tRNA-synth_Ib_RNA-bd_N"/>
</dbReference>
<dbReference type="InterPro" id="IPR020059">
    <property type="entry name" value="Glu/Gln-tRNA-synth_Ib_codon-bd"/>
</dbReference>
<accession>A0A9Q0REV7</accession>
<evidence type="ECO:0000259" key="11">
    <source>
        <dbReference type="Pfam" id="PF03950"/>
    </source>
</evidence>
<organism evidence="13 14">
    <name type="scientific">Anaeramoeba ignava</name>
    <name type="common">Anaerobic marine amoeba</name>
    <dbReference type="NCBI Taxonomy" id="1746090"/>
    <lineage>
        <taxon>Eukaryota</taxon>
        <taxon>Metamonada</taxon>
        <taxon>Anaeramoebidae</taxon>
        <taxon>Anaeramoeba</taxon>
    </lineage>
</organism>
<dbReference type="Gene3D" id="1.10.8.1290">
    <property type="entry name" value="Glutaminyl-tRNA synthetase, non-specific RNA binding region part 1, domain 1"/>
    <property type="match status" value="1"/>
</dbReference>
<dbReference type="OrthoDB" id="10250478at2759"/>
<evidence type="ECO:0000256" key="5">
    <source>
        <dbReference type="ARBA" id="ARBA00022840"/>
    </source>
</evidence>
<evidence type="ECO:0000259" key="10">
    <source>
        <dbReference type="Pfam" id="PF00749"/>
    </source>
</evidence>
<keyword evidence="14" id="KW-1185">Reference proteome</keyword>
<dbReference type="PANTHER" id="PTHR43097">
    <property type="entry name" value="GLUTAMINE-TRNA LIGASE"/>
    <property type="match status" value="1"/>
</dbReference>
<evidence type="ECO:0000256" key="7">
    <source>
        <dbReference type="ARBA" id="ARBA00023146"/>
    </source>
</evidence>
<comment type="caution">
    <text evidence="13">The sequence shown here is derived from an EMBL/GenBank/DDBJ whole genome shotgun (WGS) entry which is preliminary data.</text>
</comment>
<dbReference type="EC" id="6.1.1.18" evidence="2"/>
<keyword evidence="3 9" id="KW-0436">Ligase</keyword>
<dbReference type="InterPro" id="IPR050132">
    <property type="entry name" value="Gln/Glu-tRNA_Ligase"/>
</dbReference>
<dbReference type="InterPro" id="IPR000924">
    <property type="entry name" value="Glu/Gln-tRNA-synth"/>
</dbReference>
<dbReference type="PRINTS" id="PR00987">
    <property type="entry name" value="TRNASYNTHGLU"/>
</dbReference>
<name>A0A9Q0REV7_ANAIG</name>
<dbReference type="SUPFAM" id="SSF50715">
    <property type="entry name" value="Ribosomal protein L25-like"/>
    <property type="match status" value="1"/>
</dbReference>
<keyword evidence="6 9" id="KW-0648">Protein biosynthesis</keyword>
<dbReference type="Proteomes" id="UP001149090">
    <property type="component" value="Unassembled WGS sequence"/>
</dbReference>